<dbReference type="PANTHER" id="PTHR37012:SF2">
    <property type="entry name" value="BZIP DOMAIN-CONTAINING PROTEIN-RELATED"/>
    <property type="match status" value="1"/>
</dbReference>
<gene>
    <name evidence="4" type="ORF">NA57DRAFT_70521</name>
</gene>
<dbReference type="CDD" id="cd00067">
    <property type="entry name" value="GAL4"/>
    <property type="match status" value="1"/>
</dbReference>
<evidence type="ECO:0000256" key="1">
    <source>
        <dbReference type="ARBA" id="ARBA00023242"/>
    </source>
</evidence>
<accession>A0A9P4INE1</accession>
<evidence type="ECO:0000259" key="3">
    <source>
        <dbReference type="PROSITE" id="PS50048"/>
    </source>
</evidence>
<name>A0A9P4INE1_9PEZI</name>
<evidence type="ECO:0000313" key="4">
    <source>
        <dbReference type="EMBL" id="KAF2104309.1"/>
    </source>
</evidence>
<dbReference type="InterPro" id="IPR001138">
    <property type="entry name" value="Zn2Cys6_DnaBD"/>
</dbReference>
<dbReference type="Gene3D" id="4.10.240.10">
    <property type="entry name" value="Zn(2)-C6 fungal-type DNA-binding domain"/>
    <property type="match status" value="1"/>
</dbReference>
<dbReference type="Pfam" id="PF11905">
    <property type="entry name" value="DUF3425"/>
    <property type="match status" value="1"/>
</dbReference>
<keyword evidence="5" id="KW-1185">Reference proteome</keyword>
<feature type="region of interest" description="Disordered" evidence="2">
    <location>
        <begin position="197"/>
        <end position="222"/>
    </location>
</feature>
<sequence length="559" mass="61814">MSGHVVSDRKPGYNHPGRRALLPRNSLLSGAAALAQGQSASTPCEKTWELDNKTFRGTQSSTISRGQKRRREQVSSACDRCQKRRIKCDGFRPSCQSCTSRNVECSYSVPAGISRNQNLKTQVQELSKHVDVLELFVDILAQGTDFEASAALSRLRVGHSVPEVIGSMSSDPDTPTSAASTIGMAEQVGGVSSYTTNTVDHQKETDGTLSDGTEAKGITEAPERGNIDSFLIPLFDRTQWLGQKRRKSSVATSTVLTSIHPEPSSATSSPSMTSEEVLEFKNPFGIGSADSGRTGLASDPSTLASSANITSHLRLSGYTSDHLPLPQFHNSVEIPIWAVMPANLVTGVPWDTTPVTELRQQVKQLISSGSSLDEVIGGHPNMAAMLNVDDFVGAQLLSKWAARFVRSLKHKDVHFTAFALMYLVWYLARWLIDPRTETYEDIPIWLRPTPNQLFIPHSELFDFLIWPTLRDHAVTNHELHFNLAWLMEMSLTLTCAWNGTPQEVLDRDPITGDAHLTDIAKDYVKNLANWSLPPPFRKHLLNADAFVKIKQDSFRHRDQ</sequence>
<protein>
    <recommendedName>
        <fullName evidence="3">Zn(2)-C6 fungal-type domain-containing protein</fullName>
    </recommendedName>
</protein>
<dbReference type="PANTHER" id="PTHR37012">
    <property type="entry name" value="B-ZIP TRANSCRIPTION FACTOR (EUROFUNG)-RELATED"/>
    <property type="match status" value="1"/>
</dbReference>
<dbReference type="InterPro" id="IPR036864">
    <property type="entry name" value="Zn2-C6_fun-type_DNA-bd_sf"/>
</dbReference>
<feature type="compositionally biased region" description="Basic and acidic residues" evidence="2">
    <location>
        <begin position="1"/>
        <end position="11"/>
    </location>
</feature>
<feature type="compositionally biased region" description="Low complexity" evidence="2">
    <location>
        <begin position="261"/>
        <end position="275"/>
    </location>
</feature>
<organism evidence="4 5">
    <name type="scientific">Rhizodiscina lignyota</name>
    <dbReference type="NCBI Taxonomy" id="1504668"/>
    <lineage>
        <taxon>Eukaryota</taxon>
        <taxon>Fungi</taxon>
        <taxon>Dikarya</taxon>
        <taxon>Ascomycota</taxon>
        <taxon>Pezizomycotina</taxon>
        <taxon>Dothideomycetes</taxon>
        <taxon>Pleosporomycetidae</taxon>
        <taxon>Aulographales</taxon>
        <taxon>Rhizodiscinaceae</taxon>
        <taxon>Rhizodiscina</taxon>
    </lineage>
</organism>
<dbReference type="InterPro" id="IPR021833">
    <property type="entry name" value="DUF3425"/>
</dbReference>
<feature type="region of interest" description="Disordered" evidence="2">
    <location>
        <begin position="251"/>
        <end position="276"/>
    </location>
</feature>
<dbReference type="AlphaFoldDB" id="A0A9P4INE1"/>
<evidence type="ECO:0000256" key="2">
    <source>
        <dbReference type="SAM" id="MobiDB-lite"/>
    </source>
</evidence>
<dbReference type="SMART" id="SM00066">
    <property type="entry name" value="GAL4"/>
    <property type="match status" value="1"/>
</dbReference>
<evidence type="ECO:0000313" key="5">
    <source>
        <dbReference type="Proteomes" id="UP000799772"/>
    </source>
</evidence>
<keyword evidence="1" id="KW-0539">Nucleus</keyword>
<feature type="domain" description="Zn(2)-C6 fungal-type" evidence="3">
    <location>
        <begin position="77"/>
        <end position="107"/>
    </location>
</feature>
<dbReference type="SUPFAM" id="SSF57701">
    <property type="entry name" value="Zn2/Cys6 DNA-binding domain"/>
    <property type="match status" value="1"/>
</dbReference>
<proteinExistence type="predicted"/>
<feature type="region of interest" description="Disordered" evidence="2">
    <location>
        <begin position="1"/>
        <end position="20"/>
    </location>
</feature>
<comment type="caution">
    <text evidence="4">The sequence shown here is derived from an EMBL/GenBank/DDBJ whole genome shotgun (WGS) entry which is preliminary data.</text>
</comment>
<dbReference type="Pfam" id="PF00172">
    <property type="entry name" value="Zn_clus"/>
    <property type="match status" value="1"/>
</dbReference>
<dbReference type="PROSITE" id="PS50048">
    <property type="entry name" value="ZN2_CY6_FUNGAL_2"/>
    <property type="match status" value="1"/>
</dbReference>
<dbReference type="GO" id="GO:0000981">
    <property type="term" value="F:DNA-binding transcription factor activity, RNA polymerase II-specific"/>
    <property type="evidence" value="ECO:0007669"/>
    <property type="project" value="InterPro"/>
</dbReference>
<dbReference type="OrthoDB" id="2985014at2759"/>
<dbReference type="Proteomes" id="UP000799772">
    <property type="component" value="Unassembled WGS sequence"/>
</dbReference>
<dbReference type="EMBL" id="ML978121">
    <property type="protein sequence ID" value="KAF2104309.1"/>
    <property type="molecule type" value="Genomic_DNA"/>
</dbReference>
<reference evidence="4" key="1">
    <citation type="journal article" date="2020" name="Stud. Mycol.">
        <title>101 Dothideomycetes genomes: a test case for predicting lifestyles and emergence of pathogens.</title>
        <authorList>
            <person name="Haridas S."/>
            <person name="Albert R."/>
            <person name="Binder M."/>
            <person name="Bloem J."/>
            <person name="Labutti K."/>
            <person name="Salamov A."/>
            <person name="Andreopoulos B."/>
            <person name="Baker S."/>
            <person name="Barry K."/>
            <person name="Bills G."/>
            <person name="Bluhm B."/>
            <person name="Cannon C."/>
            <person name="Castanera R."/>
            <person name="Culley D."/>
            <person name="Daum C."/>
            <person name="Ezra D."/>
            <person name="Gonzalez J."/>
            <person name="Henrissat B."/>
            <person name="Kuo A."/>
            <person name="Liang C."/>
            <person name="Lipzen A."/>
            <person name="Lutzoni F."/>
            <person name="Magnuson J."/>
            <person name="Mondo S."/>
            <person name="Nolan M."/>
            <person name="Ohm R."/>
            <person name="Pangilinan J."/>
            <person name="Park H.-J."/>
            <person name="Ramirez L."/>
            <person name="Alfaro M."/>
            <person name="Sun H."/>
            <person name="Tritt A."/>
            <person name="Yoshinaga Y."/>
            <person name="Zwiers L.-H."/>
            <person name="Turgeon B."/>
            <person name="Goodwin S."/>
            <person name="Spatafora J."/>
            <person name="Crous P."/>
            <person name="Grigoriev I."/>
        </authorList>
    </citation>
    <scope>NUCLEOTIDE SEQUENCE</scope>
    <source>
        <strain evidence="4">CBS 133067</strain>
    </source>
</reference>
<dbReference type="GO" id="GO:0008270">
    <property type="term" value="F:zinc ion binding"/>
    <property type="evidence" value="ECO:0007669"/>
    <property type="project" value="InterPro"/>
</dbReference>